<proteinExistence type="predicted"/>
<dbReference type="Gramene" id="scaffold_201216.1">
    <property type="protein sequence ID" value="scaffold_201216.1"/>
    <property type="gene ID" value="scaffold_201216.1"/>
</dbReference>
<keyword evidence="2" id="KW-1185">Reference proteome</keyword>
<accession>D7KSE1</accession>
<evidence type="ECO:0000313" key="2">
    <source>
        <dbReference type="Proteomes" id="UP000008694"/>
    </source>
</evidence>
<protein>
    <submittedName>
        <fullName evidence="1">Uncharacterized protein</fullName>
    </submittedName>
</protein>
<dbReference type="EMBL" id="GL348714">
    <property type="protein sequence ID" value="EFH63211.1"/>
    <property type="molecule type" value="Genomic_DNA"/>
</dbReference>
<dbReference type="Proteomes" id="UP000008694">
    <property type="component" value="Unassembled WGS sequence"/>
</dbReference>
<dbReference type="STRING" id="81972.D7KSE1"/>
<dbReference type="HOGENOM" id="CLU_2295527_0_0_1"/>
<dbReference type="AlphaFoldDB" id="D7KSE1"/>
<sequence length="101" mass="11740">MSEYHYSPPELNESYGFDVKEMRKLLDGHNLEDIDWLSGLMMLSNLFNRKERGGKIFVSPDYNHLSMKRILYLLENGVFQGWLTETGPEAESLLLLLRCNA</sequence>
<evidence type="ECO:0000313" key="1">
    <source>
        <dbReference type="EMBL" id="EFH63211.1"/>
    </source>
</evidence>
<reference evidence="2" key="1">
    <citation type="journal article" date="2011" name="Nat. Genet.">
        <title>The Arabidopsis lyrata genome sequence and the basis of rapid genome size change.</title>
        <authorList>
            <person name="Hu T.T."/>
            <person name="Pattyn P."/>
            <person name="Bakker E.G."/>
            <person name="Cao J."/>
            <person name="Cheng J.-F."/>
            <person name="Clark R.M."/>
            <person name="Fahlgren N."/>
            <person name="Fawcett J.A."/>
            <person name="Grimwood J."/>
            <person name="Gundlach H."/>
            <person name="Haberer G."/>
            <person name="Hollister J.D."/>
            <person name="Ossowski S."/>
            <person name="Ottilar R.P."/>
            <person name="Salamov A.A."/>
            <person name="Schneeberger K."/>
            <person name="Spannagl M."/>
            <person name="Wang X."/>
            <person name="Yang L."/>
            <person name="Nasrallah M.E."/>
            <person name="Bergelson J."/>
            <person name="Carrington J.C."/>
            <person name="Gaut B.S."/>
            <person name="Schmutz J."/>
            <person name="Mayer K.F.X."/>
            <person name="Van de Peer Y."/>
            <person name="Grigoriev I.V."/>
            <person name="Nordborg M."/>
            <person name="Weigel D."/>
            <person name="Guo Y.-L."/>
        </authorList>
    </citation>
    <scope>NUCLEOTIDE SEQUENCE [LARGE SCALE GENOMIC DNA]</scope>
    <source>
        <strain evidence="2">cv. MN47</strain>
    </source>
</reference>
<dbReference type="eggNOG" id="KOG0135">
    <property type="taxonomic scope" value="Eukaryota"/>
</dbReference>
<name>D7KSE1_ARALL</name>
<organism evidence="2">
    <name type="scientific">Arabidopsis lyrata subsp. lyrata</name>
    <name type="common">Lyre-leaved rock-cress</name>
    <dbReference type="NCBI Taxonomy" id="81972"/>
    <lineage>
        <taxon>Eukaryota</taxon>
        <taxon>Viridiplantae</taxon>
        <taxon>Streptophyta</taxon>
        <taxon>Embryophyta</taxon>
        <taxon>Tracheophyta</taxon>
        <taxon>Spermatophyta</taxon>
        <taxon>Magnoliopsida</taxon>
        <taxon>eudicotyledons</taxon>
        <taxon>Gunneridae</taxon>
        <taxon>Pentapetalae</taxon>
        <taxon>rosids</taxon>
        <taxon>malvids</taxon>
        <taxon>Brassicales</taxon>
        <taxon>Brassicaceae</taxon>
        <taxon>Camelineae</taxon>
        <taxon>Arabidopsis</taxon>
    </lineage>
</organism>
<gene>
    <name evidence="1" type="ORF">ARALYDRAFT_894142</name>
</gene>